<dbReference type="EMBL" id="JALJOR010000007">
    <property type="protein sequence ID" value="KAK9814564.1"/>
    <property type="molecule type" value="Genomic_DNA"/>
</dbReference>
<dbReference type="SUPFAM" id="SSF52218">
    <property type="entry name" value="Flavoproteins"/>
    <property type="match status" value="1"/>
</dbReference>
<evidence type="ECO:0000256" key="2">
    <source>
        <dbReference type="ARBA" id="ARBA00005267"/>
    </source>
</evidence>
<evidence type="ECO:0000256" key="6">
    <source>
        <dbReference type="ARBA" id="ARBA00022982"/>
    </source>
</evidence>
<dbReference type="PANTHER" id="PTHR42809:SF1">
    <property type="entry name" value="FLAVODOXIN 1"/>
    <property type="match status" value="1"/>
</dbReference>
<dbReference type="InterPro" id="IPR008254">
    <property type="entry name" value="Flavodoxin/NO_synth"/>
</dbReference>
<keyword evidence="3" id="KW-0813">Transport</keyword>
<comment type="cofactor">
    <cofactor evidence="1">
        <name>FMN</name>
        <dbReference type="ChEBI" id="CHEBI:58210"/>
    </cofactor>
</comment>
<dbReference type="Gene3D" id="3.40.50.360">
    <property type="match status" value="1"/>
</dbReference>
<sequence length="221" mass="23942">MAATIAARPLPGSLQHCRRTSFRGRQRSQLVVRPSIPSRRSRRGPGPCFAEIGLFFSTSTGHTEEVASFIQEELGTAEPQEIGEVELSSLEEYDGLVVGAPTWNTGADEARSGTAWDDVLANIAGLNLKGKPVAVYGLGDAIGYGDYFCDAMEEVYRNFEEAGAKMIGHWPADDYEHSDSKALLSDGTFCGLPLDQDNEDDKTEGRIKAWAAQLKKEGIAA</sequence>
<dbReference type="InterPro" id="IPR050619">
    <property type="entry name" value="Flavodoxin"/>
</dbReference>
<dbReference type="NCBIfam" id="TIGR01752">
    <property type="entry name" value="flav_long"/>
    <property type="match status" value="1"/>
</dbReference>
<comment type="similarity">
    <text evidence="2">Belongs to the flavodoxin family.</text>
</comment>
<dbReference type="InterPro" id="IPR029039">
    <property type="entry name" value="Flavoprotein-like_sf"/>
</dbReference>
<proteinExistence type="inferred from homology"/>
<keyword evidence="9" id="KW-1185">Reference proteome</keyword>
<dbReference type="InterPro" id="IPR010086">
    <property type="entry name" value="Flavodoxin_lc"/>
</dbReference>
<dbReference type="PANTHER" id="PTHR42809">
    <property type="entry name" value="FLAVODOXIN 2"/>
    <property type="match status" value="1"/>
</dbReference>
<organism evidence="8 9">
    <name type="scientific">[Myrmecia] bisecta</name>
    <dbReference type="NCBI Taxonomy" id="41462"/>
    <lineage>
        <taxon>Eukaryota</taxon>
        <taxon>Viridiplantae</taxon>
        <taxon>Chlorophyta</taxon>
        <taxon>core chlorophytes</taxon>
        <taxon>Trebouxiophyceae</taxon>
        <taxon>Trebouxiales</taxon>
        <taxon>Trebouxiaceae</taxon>
        <taxon>Myrmecia</taxon>
    </lineage>
</organism>
<evidence type="ECO:0000256" key="3">
    <source>
        <dbReference type="ARBA" id="ARBA00022448"/>
    </source>
</evidence>
<feature type="domain" description="Flavodoxin-like" evidence="7">
    <location>
        <begin position="52"/>
        <end position="215"/>
    </location>
</feature>
<evidence type="ECO:0000256" key="1">
    <source>
        <dbReference type="ARBA" id="ARBA00001917"/>
    </source>
</evidence>
<dbReference type="NCBIfam" id="NF006738">
    <property type="entry name" value="PRK09267.1-4"/>
    <property type="match status" value="1"/>
</dbReference>
<dbReference type="PROSITE" id="PS00201">
    <property type="entry name" value="FLAVODOXIN"/>
    <property type="match status" value="1"/>
</dbReference>
<accession>A0AAW1Q2K1</accession>
<dbReference type="InterPro" id="IPR001226">
    <property type="entry name" value="Flavodoxin_CS"/>
</dbReference>
<keyword evidence="6" id="KW-0249">Electron transport</keyword>
<protein>
    <recommendedName>
        <fullName evidence="7">Flavodoxin-like domain-containing protein</fullName>
    </recommendedName>
</protein>
<evidence type="ECO:0000313" key="9">
    <source>
        <dbReference type="Proteomes" id="UP001489004"/>
    </source>
</evidence>
<keyword evidence="4" id="KW-0285">Flavoprotein</keyword>
<reference evidence="8 9" key="1">
    <citation type="journal article" date="2024" name="Nat. Commun.">
        <title>Phylogenomics reveals the evolutionary origins of lichenization in chlorophyte algae.</title>
        <authorList>
            <person name="Puginier C."/>
            <person name="Libourel C."/>
            <person name="Otte J."/>
            <person name="Skaloud P."/>
            <person name="Haon M."/>
            <person name="Grisel S."/>
            <person name="Petersen M."/>
            <person name="Berrin J.G."/>
            <person name="Delaux P.M."/>
            <person name="Dal Grande F."/>
            <person name="Keller J."/>
        </authorList>
    </citation>
    <scope>NUCLEOTIDE SEQUENCE [LARGE SCALE GENOMIC DNA]</scope>
    <source>
        <strain evidence="8 9">SAG 2043</strain>
    </source>
</reference>
<evidence type="ECO:0000256" key="4">
    <source>
        <dbReference type="ARBA" id="ARBA00022630"/>
    </source>
</evidence>
<dbReference type="GO" id="GO:0009055">
    <property type="term" value="F:electron transfer activity"/>
    <property type="evidence" value="ECO:0007669"/>
    <property type="project" value="InterPro"/>
</dbReference>
<dbReference type="Proteomes" id="UP001489004">
    <property type="component" value="Unassembled WGS sequence"/>
</dbReference>
<dbReference type="Pfam" id="PF00258">
    <property type="entry name" value="Flavodoxin_1"/>
    <property type="match status" value="1"/>
</dbReference>
<dbReference type="PROSITE" id="PS50902">
    <property type="entry name" value="FLAVODOXIN_LIKE"/>
    <property type="match status" value="1"/>
</dbReference>
<evidence type="ECO:0000259" key="7">
    <source>
        <dbReference type="PROSITE" id="PS50902"/>
    </source>
</evidence>
<name>A0AAW1Q2K1_9CHLO</name>
<gene>
    <name evidence="8" type="ORF">WJX72_007895</name>
</gene>
<dbReference type="AlphaFoldDB" id="A0AAW1Q2K1"/>
<dbReference type="GO" id="GO:0010181">
    <property type="term" value="F:FMN binding"/>
    <property type="evidence" value="ECO:0007669"/>
    <property type="project" value="InterPro"/>
</dbReference>
<comment type="caution">
    <text evidence="8">The sequence shown here is derived from an EMBL/GenBank/DDBJ whole genome shotgun (WGS) entry which is preliminary data.</text>
</comment>
<evidence type="ECO:0000313" key="8">
    <source>
        <dbReference type="EMBL" id="KAK9814564.1"/>
    </source>
</evidence>
<evidence type="ECO:0000256" key="5">
    <source>
        <dbReference type="ARBA" id="ARBA00022643"/>
    </source>
</evidence>
<keyword evidence="5" id="KW-0288">FMN</keyword>